<keyword evidence="2" id="KW-1185">Reference proteome</keyword>
<evidence type="ECO:0000313" key="1">
    <source>
        <dbReference type="EMBL" id="GLH74991.1"/>
    </source>
</evidence>
<comment type="caution">
    <text evidence="1">The sequence shown here is derived from an EMBL/GenBank/DDBJ whole genome shotgun (WGS) entry which is preliminary data.</text>
</comment>
<dbReference type="EMBL" id="BSDE01000009">
    <property type="protein sequence ID" value="GLH74991.1"/>
    <property type="molecule type" value="Genomic_DNA"/>
</dbReference>
<accession>A0ABQ5QL25</accession>
<dbReference type="Proteomes" id="UP001165069">
    <property type="component" value="Unassembled WGS sequence"/>
</dbReference>
<organism evidence="1 2">
    <name type="scientific">Geothrix limicola</name>
    <dbReference type="NCBI Taxonomy" id="2927978"/>
    <lineage>
        <taxon>Bacteria</taxon>
        <taxon>Pseudomonadati</taxon>
        <taxon>Acidobacteriota</taxon>
        <taxon>Holophagae</taxon>
        <taxon>Holophagales</taxon>
        <taxon>Holophagaceae</taxon>
        <taxon>Geothrix</taxon>
    </lineage>
</organism>
<gene>
    <name evidence="1" type="ORF">GETHLI_34930</name>
</gene>
<protein>
    <submittedName>
        <fullName evidence="1">Uncharacterized protein</fullName>
    </submittedName>
</protein>
<reference evidence="1 2" key="1">
    <citation type="journal article" date="2023" name="Antonie Van Leeuwenhoek">
        <title>Mesoterricola silvestris gen. nov., sp. nov., Mesoterricola sediminis sp. nov., Geothrix oryzae sp. nov., Geothrix edaphica sp. nov., Geothrix rubra sp. nov., and Geothrix limicola sp. nov., six novel members of Acidobacteriota isolated from soils.</title>
        <authorList>
            <person name="Itoh H."/>
            <person name="Sugisawa Y."/>
            <person name="Mise K."/>
            <person name="Xu Z."/>
            <person name="Kuniyasu M."/>
            <person name="Ushijima N."/>
            <person name="Kawano K."/>
            <person name="Kobayashi E."/>
            <person name="Shiratori Y."/>
            <person name="Masuda Y."/>
            <person name="Senoo K."/>
        </authorList>
    </citation>
    <scope>NUCLEOTIDE SEQUENCE [LARGE SCALE GENOMIC DNA]</scope>
    <source>
        <strain evidence="1 2">Red804</strain>
    </source>
</reference>
<sequence length="38" mass="4587">MANGVSLDRRKHRGPFRILHMNFADFVKRFFLRGALRR</sequence>
<name>A0ABQ5QL25_9BACT</name>
<evidence type="ECO:0000313" key="2">
    <source>
        <dbReference type="Proteomes" id="UP001165069"/>
    </source>
</evidence>
<proteinExistence type="predicted"/>